<feature type="domain" description="CFA20" evidence="4">
    <location>
        <begin position="9"/>
        <end position="95"/>
    </location>
</feature>
<evidence type="ECO:0000313" key="6">
    <source>
        <dbReference type="Proteomes" id="UP000001876"/>
    </source>
</evidence>
<dbReference type="STRING" id="564608.C1N546"/>
<keyword evidence="2" id="KW-0677">Repeat</keyword>
<dbReference type="AlphaFoldDB" id="C1N546"/>
<evidence type="ECO:0000256" key="3">
    <source>
        <dbReference type="SAM" id="MobiDB-lite"/>
    </source>
</evidence>
<dbReference type="OrthoDB" id="6252103at2759"/>
<sequence length="396" mass="42314">MPRSLASMRQDPFANVFKLCGLDQMRDVTTEGDVATIVDRSLGRKVLNVNGNVPAANYFRLPKIGKPPLGLRGRFAYVQARLDPERFYAIHLDVLCVGSGDGPGKHDTGFRAGAKTVRLSLSNLYKKKGDNKPYDALGGTAFAGAAGDVDAVTGMPPLTAKGDAPASPPAGAVLTPALKLERVIGLSGEHAGAVCWAPEGSSVAYPCGGVVVVSDALTGKQSHLFGHTEDVHLLTFSKDGRYLATGQRGRHPTVRLWDFETMNCVATMQAHASGLSSVDVSPDGRALVAAGMDTQGRQLIAVWDISKTPHGGAAPMVLRHRTDYHVNCVRFSPFEEDHLVTCGKNSIRAYRLRKGQLRGCSVSLGDLKLSKMMSGEAAAATDKTQKKKRPVDERLL</sequence>
<dbReference type="Pfam" id="PF05018">
    <property type="entry name" value="CFA20_dom"/>
    <property type="match status" value="1"/>
</dbReference>
<keyword evidence="6" id="KW-1185">Reference proteome</keyword>
<keyword evidence="1" id="KW-0853">WD repeat</keyword>
<dbReference type="PANTHER" id="PTHR13720">
    <property type="entry name" value="WD-40 REPEAT PROTEIN"/>
    <property type="match status" value="1"/>
</dbReference>
<dbReference type="eggNOG" id="KOG3213">
    <property type="taxonomic scope" value="Eukaryota"/>
</dbReference>
<feature type="non-terminal residue" evidence="5">
    <location>
        <position position="396"/>
    </location>
</feature>
<dbReference type="InterPro" id="IPR015943">
    <property type="entry name" value="WD40/YVTN_repeat-like_dom_sf"/>
</dbReference>
<dbReference type="SUPFAM" id="SSF50978">
    <property type="entry name" value="WD40 repeat-like"/>
    <property type="match status" value="1"/>
</dbReference>
<dbReference type="InterPro" id="IPR036322">
    <property type="entry name" value="WD40_repeat_dom_sf"/>
</dbReference>
<evidence type="ECO:0000313" key="5">
    <source>
        <dbReference type="EMBL" id="EEH53041.1"/>
    </source>
</evidence>
<protein>
    <submittedName>
        <fullName evidence="5">Predicted protein</fullName>
    </submittedName>
</protein>
<proteinExistence type="predicted"/>
<dbReference type="SMART" id="SM00320">
    <property type="entry name" value="WD40"/>
    <property type="match status" value="3"/>
</dbReference>
<dbReference type="Proteomes" id="UP000001876">
    <property type="component" value="Unassembled WGS sequence"/>
</dbReference>
<gene>
    <name evidence="5" type="ORF">MICPUCDRAFT_21760</name>
</gene>
<evidence type="ECO:0000259" key="4">
    <source>
        <dbReference type="Pfam" id="PF05018"/>
    </source>
</evidence>
<dbReference type="InterPro" id="IPR007714">
    <property type="entry name" value="CFA20_dom"/>
</dbReference>
<dbReference type="eggNOG" id="KOG1408">
    <property type="taxonomic scope" value="Eukaryota"/>
</dbReference>
<dbReference type="InterPro" id="IPR050630">
    <property type="entry name" value="WD_repeat_EMAP"/>
</dbReference>
<dbReference type="InterPro" id="IPR001680">
    <property type="entry name" value="WD40_rpt"/>
</dbReference>
<dbReference type="RefSeq" id="XP_003063102.1">
    <property type="nucleotide sequence ID" value="XM_003063056.1"/>
</dbReference>
<dbReference type="Pfam" id="PF00400">
    <property type="entry name" value="WD40"/>
    <property type="match status" value="2"/>
</dbReference>
<feature type="region of interest" description="Disordered" evidence="3">
    <location>
        <begin position="375"/>
        <end position="396"/>
    </location>
</feature>
<dbReference type="KEGG" id="mpp:MICPUCDRAFT_21760"/>
<dbReference type="GeneID" id="9688542"/>
<name>C1N546_MICPC</name>
<dbReference type="PANTHER" id="PTHR13720:SF24">
    <property type="entry name" value="WD REPEAT-CONTAINING PROTEIN 90"/>
    <property type="match status" value="1"/>
</dbReference>
<dbReference type="EMBL" id="GG663747">
    <property type="protein sequence ID" value="EEH53041.1"/>
    <property type="molecule type" value="Genomic_DNA"/>
</dbReference>
<evidence type="ECO:0000256" key="2">
    <source>
        <dbReference type="ARBA" id="ARBA00022737"/>
    </source>
</evidence>
<reference evidence="5 6" key="1">
    <citation type="journal article" date="2009" name="Science">
        <title>Green evolution and dynamic adaptations revealed by genomes of the marine picoeukaryotes Micromonas.</title>
        <authorList>
            <person name="Worden A.Z."/>
            <person name="Lee J.H."/>
            <person name="Mock T."/>
            <person name="Rouze P."/>
            <person name="Simmons M.P."/>
            <person name="Aerts A.L."/>
            <person name="Allen A.E."/>
            <person name="Cuvelier M.L."/>
            <person name="Derelle E."/>
            <person name="Everett M.V."/>
            <person name="Foulon E."/>
            <person name="Grimwood J."/>
            <person name="Gundlach H."/>
            <person name="Henrissat B."/>
            <person name="Napoli C."/>
            <person name="McDonald S.M."/>
            <person name="Parker M.S."/>
            <person name="Rombauts S."/>
            <person name="Salamov A."/>
            <person name="Von Dassow P."/>
            <person name="Badger J.H."/>
            <person name="Coutinho P.M."/>
            <person name="Demir E."/>
            <person name="Dubchak I."/>
            <person name="Gentemann C."/>
            <person name="Eikrem W."/>
            <person name="Gready J.E."/>
            <person name="John U."/>
            <person name="Lanier W."/>
            <person name="Lindquist E.A."/>
            <person name="Lucas S."/>
            <person name="Mayer K.F."/>
            <person name="Moreau H."/>
            <person name="Not F."/>
            <person name="Otillar R."/>
            <person name="Panaud O."/>
            <person name="Pangilinan J."/>
            <person name="Paulsen I."/>
            <person name="Piegu B."/>
            <person name="Poliakov A."/>
            <person name="Robbens S."/>
            <person name="Schmutz J."/>
            <person name="Toulza E."/>
            <person name="Wyss T."/>
            <person name="Zelensky A."/>
            <person name="Zhou K."/>
            <person name="Armbrust E.V."/>
            <person name="Bhattacharya D."/>
            <person name="Goodenough U.W."/>
            <person name="Van de Peer Y."/>
            <person name="Grigoriev I.V."/>
        </authorList>
    </citation>
    <scope>NUCLEOTIDE SEQUENCE [LARGE SCALE GENOMIC DNA]</scope>
    <source>
        <strain evidence="5 6">CCMP1545</strain>
    </source>
</reference>
<evidence type="ECO:0000256" key="1">
    <source>
        <dbReference type="ARBA" id="ARBA00022574"/>
    </source>
</evidence>
<dbReference type="Gene3D" id="2.130.10.10">
    <property type="entry name" value="YVTN repeat-like/Quinoprotein amine dehydrogenase"/>
    <property type="match status" value="1"/>
</dbReference>
<accession>C1N546</accession>
<organism evidence="6">
    <name type="scientific">Micromonas pusilla (strain CCMP1545)</name>
    <name type="common">Picoplanktonic green alga</name>
    <dbReference type="NCBI Taxonomy" id="564608"/>
    <lineage>
        <taxon>Eukaryota</taxon>
        <taxon>Viridiplantae</taxon>
        <taxon>Chlorophyta</taxon>
        <taxon>Mamiellophyceae</taxon>
        <taxon>Mamiellales</taxon>
        <taxon>Mamiellaceae</taxon>
        <taxon>Micromonas</taxon>
    </lineage>
</organism>